<keyword evidence="1" id="KW-1133">Transmembrane helix</keyword>
<dbReference type="Proteomes" id="UP001548590">
    <property type="component" value="Unassembled WGS sequence"/>
</dbReference>
<proteinExistence type="predicted"/>
<evidence type="ECO:0000256" key="1">
    <source>
        <dbReference type="SAM" id="Phobius"/>
    </source>
</evidence>
<dbReference type="RefSeq" id="WP_345929520.1">
    <property type="nucleotide sequence ID" value="NZ_JBDIVF010000010.1"/>
</dbReference>
<accession>A0ABV2CUI8</accession>
<reference evidence="2 3" key="1">
    <citation type="submission" date="2024-07" db="EMBL/GenBank/DDBJ databases">
        <title>Uliginosibacterium paludis KCTC:42655.</title>
        <authorList>
            <person name="Kim M.K."/>
        </authorList>
    </citation>
    <scope>NUCLEOTIDE SEQUENCE [LARGE SCALE GENOMIC DNA]</scope>
    <source>
        <strain evidence="2 3">KCTC 42655</strain>
    </source>
</reference>
<name>A0ABV2CUI8_9RHOO</name>
<protein>
    <submittedName>
        <fullName evidence="2">Uncharacterized protein</fullName>
    </submittedName>
</protein>
<keyword evidence="3" id="KW-1185">Reference proteome</keyword>
<comment type="caution">
    <text evidence="2">The sequence shown here is derived from an EMBL/GenBank/DDBJ whole genome shotgun (WGS) entry which is preliminary data.</text>
</comment>
<sequence>MDLKVASRLRPVTEAGTSVGRIYLYPLQEKDLNNFEKLPPADVIKQVRNLLTSIGSLTLESEEAPDRIPLDPEITTTLSQEEVEQLAEAYVKSSEWQTALKDSQERTPVAREAGEKASAYLIRLVEDEVQQLGQKTKQRHEKMLGSSRGIFDQVQKSTDALGVTLSEFEKLTKSHGVTAAGSYSASKDDLSEVNSLMADLAWTRGEERAEELELHRLTGQMTADSAKALKDLVAAATKMMGDMDARDIRNDKSTRRQIIIAVWSVGISAVFALVALIFSVLSYFQDRNNNTTDDQWQTKVLTVIEQVSQQHSALQRETQALQAQVELQGARITELRAIQRATAKSIGTSRPLSKPE</sequence>
<keyword evidence="1" id="KW-0812">Transmembrane</keyword>
<evidence type="ECO:0000313" key="2">
    <source>
        <dbReference type="EMBL" id="MET1491579.1"/>
    </source>
</evidence>
<keyword evidence="1" id="KW-0472">Membrane</keyword>
<dbReference type="EMBL" id="JBEWLZ010000013">
    <property type="protein sequence ID" value="MET1491579.1"/>
    <property type="molecule type" value="Genomic_DNA"/>
</dbReference>
<feature type="transmembrane region" description="Helical" evidence="1">
    <location>
        <begin position="258"/>
        <end position="284"/>
    </location>
</feature>
<organism evidence="2 3">
    <name type="scientific">Uliginosibacterium paludis</name>
    <dbReference type="NCBI Taxonomy" id="1615952"/>
    <lineage>
        <taxon>Bacteria</taxon>
        <taxon>Pseudomonadati</taxon>
        <taxon>Pseudomonadota</taxon>
        <taxon>Betaproteobacteria</taxon>
        <taxon>Rhodocyclales</taxon>
        <taxon>Zoogloeaceae</taxon>
        <taxon>Uliginosibacterium</taxon>
    </lineage>
</organism>
<gene>
    <name evidence="2" type="ORF">ABVT11_17195</name>
</gene>
<evidence type="ECO:0000313" key="3">
    <source>
        <dbReference type="Proteomes" id="UP001548590"/>
    </source>
</evidence>